<evidence type="ECO:0000259" key="6">
    <source>
        <dbReference type="Pfam" id="PF00924"/>
    </source>
</evidence>
<feature type="domain" description="Mechanosensitive ion channel MscS" evidence="6">
    <location>
        <begin position="194"/>
        <end position="262"/>
    </location>
</feature>
<proteinExistence type="predicted"/>
<protein>
    <submittedName>
        <fullName evidence="7">Miniconductance mechanosensitive channel</fullName>
    </submittedName>
</protein>
<evidence type="ECO:0000313" key="8">
    <source>
        <dbReference type="Proteomes" id="UP001255185"/>
    </source>
</evidence>
<keyword evidence="8" id="KW-1185">Reference proteome</keyword>
<accession>A0ABU1TND7</accession>
<dbReference type="SUPFAM" id="SSF50182">
    <property type="entry name" value="Sm-like ribonucleoproteins"/>
    <property type="match status" value="1"/>
</dbReference>
<keyword evidence="3 5" id="KW-1133">Transmembrane helix</keyword>
<comment type="subcellular location">
    <subcellularLocation>
        <location evidence="1">Membrane</location>
    </subcellularLocation>
</comment>
<keyword evidence="2 5" id="KW-0812">Transmembrane</keyword>
<evidence type="ECO:0000256" key="5">
    <source>
        <dbReference type="SAM" id="Phobius"/>
    </source>
</evidence>
<dbReference type="PANTHER" id="PTHR30414:SF0">
    <property type="entry name" value="MINICONDUCTANCE MECHANOSENSITIVE CHANNEL YBDG"/>
    <property type="match status" value="1"/>
</dbReference>
<dbReference type="InterPro" id="IPR030192">
    <property type="entry name" value="YbdG"/>
</dbReference>
<organism evidence="7 8">
    <name type="scientific">Flavobacterium arsenatis</name>
    <dbReference type="NCBI Taxonomy" id="1484332"/>
    <lineage>
        <taxon>Bacteria</taxon>
        <taxon>Pseudomonadati</taxon>
        <taxon>Bacteroidota</taxon>
        <taxon>Flavobacteriia</taxon>
        <taxon>Flavobacteriales</taxon>
        <taxon>Flavobacteriaceae</taxon>
        <taxon>Flavobacterium</taxon>
    </lineage>
</organism>
<dbReference type="InterPro" id="IPR006685">
    <property type="entry name" value="MscS_channel_2nd"/>
</dbReference>
<feature type="transmembrane region" description="Helical" evidence="5">
    <location>
        <begin position="28"/>
        <end position="60"/>
    </location>
</feature>
<dbReference type="EMBL" id="JAVDVI010000005">
    <property type="protein sequence ID" value="MDR6967469.1"/>
    <property type="molecule type" value="Genomic_DNA"/>
</dbReference>
<dbReference type="Gene3D" id="1.10.287.1260">
    <property type="match status" value="1"/>
</dbReference>
<feature type="transmembrane region" description="Helical" evidence="5">
    <location>
        <begin position="182"/>
        <end position="203"/>
    </location>
</feature>
<dbReference type="PANTHER" id="PTHR30414">
    <property type="entry name" value="MINICONDUCTANCE MECHANOSENSITIVE CHANNEL YBDG"/>
    <property type="match status" value="1"/>
</dbReference>
<evidence type="ECO:0000256" key="1">
    <source>
        <dbReference type="ARBA" id="ARBA00004370"/>
    </source>
</evidence>
<dbReference type="Gene3D" id="2.30.30.60">
    <property type="match status" value="1"/>
</dbReference>
<evidence type="ECO:0000256" key="2">
    <source>
        <dbReference type="ARBA" id="ARBA00022692"/>
    </source>
</evidence>
<feature type="transmembrane region" description="Helical" evidence="5">
    <location>
        <begin position="80"/>
        <end position="102"/>
    </location>
</feature>
<dbReference type="Pfam" id="PF00924">
    <property type="entry name" value="MS_channel_2nd"/>
    <property type="match status" value="1"/>
</dbReference>
<feature type="transmembrane region" description="Helical" evidence="5">
    <location>
        <begin position="108"/>
        <end position="128"/>
    </location>
</feature>
<feature type="transmembrane region" description="Helical" evidence="5">
    <location>
        <begin position="149"/>
        <end position="170"/>
    </location>
</feature>
<comment type="caution">
    <text evidence="7">The sequence shown here is derived from an EMBL/GenBank/DDBJ whole genome shotgun (WGS) entry which is preliminary data.</text>
</comment>
<dbReference type="RefSeq" id="WP_310025621.1">
    <property type="nucleotide sequence ID" value="NZ_JAVDVI010000005.1"/>
</dbReference>
<gene>
    <name evidence="7" type="ORF">J2X31_001480</name>
</gene>
<evidence type="ECO:0000256" key="3">
    <source>
        <dbReference type="ARBA" id="ARBA00022989"/>
    </source>
</evidence>
<dbReference type="InterPro" id="IPR010920">
    <property type="entry name" value="LSM_dom_sf"/>
</dbReference>
<sequence length="421" mass="49008">MKKIAESIFGWMYRLLKGWDFNDTLASYFSLCIDIVVLCLLAYAIYLVFRFTLVTAMILIAKKTNTKFDDLLVSNKTAKYIAHLIPLLFIYKAVPIILKNFIYWEGVFGKLIGIYIVLLVLWIIRTIFNALRDYLKQQPRYSDKPIDSYIQVIMIVLWTFGVVAIILYLFNISTGKLLTTFGAISAIVILIFRDTILGFIASIQVSVNDMVRIGDWITMEKFGADGDVIEINLATVKVRNFDYTTSTIPTYSLISDSFKNWRGMYTSNGRRIKRHVLIKANSIRFLQESELTELKKIQLVSEYIDQRQEEIKKYNHAHNIDKTLSVNGRNLTNFGLFRKYINQYLEQHPGLNKEMTMMCRQLQSNEFGVPLEIYAFSNDKTWINYEYIMADIFDHIIASVVYFDLEIYELPSSKSFLDQIK</sequence>
<keyword evidence="4 5" id="KW-0472">Membrane</keyword>
<evidence type="ECO:0000256" key="4">
    <source>
        <dbReference type="ARBA" id="ARBA00023136"/>
    </source>
</evidence>
<dbReference type="InterPro" id="IPR023408">
    <property type="entry name" value="MscS_beta-dom_sf"/>
</dbReference>
<dbReference type="Proteomes" id="UP001255185">
    <property type="component" value="Unassembled WGS sequence"/>
</dbReference>
<reference evidence="7 8" key="1">
    <citation type="submission" date="2023-07" db="EMBL/GenBank/DDBJ databases">
        <title>Sorghum-associated microbial communities from plants grown in Nebraska, USA.</title>
        <authorList>
            <person name="Schachtman D."/>
        </authorList>
    </citation>
    <scope>NUCLEOTIDE SEQUENCE [LARGE SCALE GENOMIC DNA]</scope>
    <source>
        <strain evidence="7 8">3773</strain>
    </source>
</reference>
<evidence type="ECO:0000313" key="7">
    <source>
        <dbReference type="EMBL" id="MDR6967469.1"/>
    </source>
</evidence>
<name>A0ABU1TND7_9FLAO</name>